<accession>A0A9Q0FV20</accession>
<evidence type="ECO:0000256" key="2">
    <source>
        <dbReference type="ARBA" id="ARBA00022606"/>
    </source>
</evidence>
<keyword evidence="7" id="KW-1185">Reference proteome</keyword>
<dbReference type="AlphaFoldDB" id="A0A9Q0FV20"/>
<keyword evidence="3" id="KW-0157">Chromophore</keyword>
<dbReference type="InterPro" id="IPR035965">
    <property type="entry name" value="PAS-like_dom_sf"/>
</dbReference>
<evidence type="ECO:0000256" key="4">
    <source>
        <dbReference type="ARBA" id="ARBA00023170"/>
    </source>
</evidence>
<proteinExistence type="predicted"/>
<evidence type="ECO:0000313" key="7">
    <source>
        <dbReference type="Proteomes" id="UP001141552"/>
    </source>
</evidence>
<evidence type="ECO:0000256" key="3">
    <source>
        <dbReference type="ARBA" id="ARBA00022991"/>
    </source>
</evidence>
<dbReference type="EMBL" id="JAKUCV010003615">
    <property type="protein sequence ID" value="KAJ4838210.1"/>
    <property type="molecule type" value="Genomic_DNA"/>
</dbReference>
<dbReference type="Pfam" id="PF00989">
    <property type="entry name" value="PAS"/>
    <property type="match status" value="1"/>
</dbReference>
<comment type="caution">
    <text evidence="6">The sequence shown here is derived from an EMBL/GenBank/DDBJ whole genome shotgun (WGS) entry which is preliminary data.</text>
</comment>
<reference evidence="6" key="2">
    <citation type="journal article" date="2023" name="Plants (Basel)">
        <title>Annotation of the Turnera subulata (Passifloraceae) Draft Genome Reveals the S-Locus Evolved after the Divergence of Turneroideae from Passifloroideae in a Stepwise Manner.</title>
        <authorList>
            <person name="Henning P.M."/>
            <person name="Roalson E.H."/>
            <person name="Mir W."/>
            <person name="McCubbin A.G."/>
            <person name="Shore J.S."/>
        </authorList>
    </citation>
    <scope>NUCLEOTIDE SEQUENCE</scope>
    <source>
        <strain evidence="6">F60SS</strain>
    </source>
</reference>
<dbReference type="InterPro" id="IPR013767">
    <property type="entry name" value="PAS_fold"/>
</dbReference>
<dbReference type="SUPFAM" id="SSF55785">
    <property type="entry name" value="PYP-like sensor domain (PAS domain)"/>
    <property type="match status" value="1"/>
</dbReference>
<evidence type="ECO:0000313" key="6">
    <source>
        <dbReference type="EMBL" id="KAJ4838210.1"/>
    </source>
</evidence>
<gene>
    <name evidence="6" type="ORF">Tsubulata_024201</name>
</gene>
<dbReference type="InterPro" id="IPR000014">
    <property type="entry name" value="PAS"/>
</dbReference>
<evidence type="ECO:0000259" key="5">
    <source>
        <dbReference type="PROSITE" id="PS50112"/>
    </source>
</evidence>
<keyword evidence="4" id="KW-0675">Receptor</keyword>
<organism evidence="6 7">
    <name type="scientific">Turnera subulata</name>
    <dbReference type="NCBI Taxonomy" id="218843"/>
    <lineage>
        <taxon>Eukaryota</taxon>
        <taxon>Viridiplantae</taxon>
        <taxon>Streptophyta</taxon>
        <taxon>Embryophyta</taxon>
        <taxon>Tracheophyta</taxon>
        <taxon>Spermatophyta</taxon>
        <taxon>Magnoliopsida</taxon>
        <taxon>eudicotyledons</taxon>
        <taxon>Gunneridae</taxon>
        <taxon>Pentapetalae</taxon>
        <taxon>rosids</taxon>
        <taxon>fabids</taxon>
        <taxon>Malpighiales</taxon>
        <taxon>Passifloraceae</taxon>
        <taxon>Turnera</taxon>
    </lineage>
</organism>
<dbReference type="PROSITE" id="PS50112">
    <property type="entry name" value="PAS"/>
    <property type="match status" value="1"/>
</dbReference>
<evidence type="ECO:0000256" key="1">
    <source>
        <dbReference type="ARBA" id="ARBA00022543"/>
    </source>
</evidence>
<reference evidence="6" key="1">
    <citation type="submission" date="2022-02" db="EMBL/GenBank/DDBJ databases">
        <authorList>
            <person name="Henning P.M."/>
            <person name="McCubbin A.G."/>
            <person name="Shore J.S."/>
        </authorList>
    </citation>
    <scope>NUCLEOTIDE SEQUENCE</scope>
    <source>
        <strain evidence="6">F60SS</strain>
        <tissue evidence="6">Leaves</tissue>
    </source>
</reference>
<dbReference type="OrthoDB" id="1737312at2759"/>
<feature type="domain" description="PAS" evidence="5">
    <location>
        <begin position="123"/>
        <end position="166"/>
    </location>
</feature>
<sequence>MAVACLYHQEGFSLLVPVAHCEGGQNGVVQSIIRRIRMTRRGCIHDLPSKSLPWENVEMDAIHSLQLILRDTFREAEATNSKAVMPPELEDMELQGLMNLAQLLEKWPYICSGCSWSHINGCNAKAAELTGLTLEEAMGKSLARDLIYKEYEESVEKLVYRALRELMGSSKTFAK</sequence>
<keyword evidence="1" id="KW-0600">Photoreceptor protein</keyword>
<dbReference type="Proteomes" id="UP001141552">
    <property type="component" value="Unassembled WGS sequence"/>
</dbReference>
<dbReference type="GO" id="GO:0009881">
    <property type="term" value="F:photoreceptor activity"/>
    <property type="evidence" value="ECO:0007669"/>
    <property type="project" value="UniProtKB-KW"/>
</dbReference>
<keyword evidence="2" id="KW-0716">Sensory transduction</keyword>
<name>A0A9Q0FV20_9ROSI</name>
<dbReference type="CDD" id="cd00130">
    <property type="entry name" value="PAS"/>
    <property type="match status" value="1"/>
</dbReference>
<protein>
    <recommendedName>
        <fullName evidence="5">PAS domain-containing protein</fullName>
    </recommendedName>
</protein>
<dbReference type="GO" id="GO:0006355">
    <property type="term" value="P:regulation of DNA-templated transcription"/>
    <property type="evidence" value="ECO:0007669"/>
    <property type="project" value="InterPro"/>
</dbReference>